<name>A0A382WSX0_9ZZZZ</name>
<organism evidence="1">
    <name type="scientific">marine metagenome</name>
    <dbReference type="NCBI Taxonomy" id="408172"/>
    <lineage>
        <taxon>unclassified sequences</taxon>
        <taxon>metagenomes</taxon>
        <taxon>ecological metagenomes</taxon>
    </lineage>
</organism>
<dbReference type="EMBL" id="UINC01161992">
    <property type="protein sequence ID" value="SVD61495.1"/>
    <property type="molecule type" value="Genomic_DNA"/>
</dbReference>
<protein>
    <submittedName>
        <fullName evidence="1">Uncharacterized protein</fullName>
    </submittedName>
</protein>
<sequence length="26" mass="2869">MIECGLKVTAIADLMKVKTTILFSIE</sequence>
<gene>
    <name evidence="1" type="ORF">METZ01_LOCUS414349</name>
</gene>
<accession>A0A382WSX0</accession>
<reference evidence="1" key="1">
    <citation type="submission" date="2018-05" db="EMBL/GenBank/DDBJ databases">
        <authorList>
            <person name="Lanie J.A."/>
            <person name="Ng W.-L."/>
            <person name="Kazmierczak K.M."/>
            <person name="Andrzejewski T.M."/>
            <person name="Davidsen T.M."/>
            <person name="Wayne K.J."/>
            <person name="Tettelin H."/>
            <person name="Glass J.I."/>
            <person name="Rusch D."/>
            <person name="Podicherti R."/>
            <person name="Tsui H.-C.T."/>
            <person name="Winkler M.E."/>
        </authorList>
    </citation>
    <scope>NUCLEOTIDE SEQUENCE</scope>
</reference>
<proteinExistence type="predicted"/>
<evidence type="ECO:0000313" key="1">
    <source>
        <dbReference type="EMBL" id="SVD61495.1"/>
    </source>
</evidence>
<dbReference type="AlphaFoldDB" id="A0A382WSX0"/>